<keyword evidence="3" id="KW-1185">Reference proteome</keyword>
<evidence type="ECO:0000313" key="2">
    <source>
        <dbReference type="EMBL" id="CRL32465.1"/>
    </source>
</evidence>
<dbReference type="PANTHER" id="PTHR34825:SF1">
    <property type="entry name" value="AAA-ATPASE-LIKE DOMAIN-CONTAINING PROTEIN"/>
    <property type="match status" value="1"/>
</dbReference>
<proteinExistence type="predicted"/>
<dbReference type="AlphaFoldDB" id="A0A0M6WBG1"/>
<dbReference type="Pfam" id="PF08011">
    <property type="entry name" value="PDDEXK_9"/>
    <property type="match status" value="1"/>
</dbReference>
<dbReference type="SUPFAM" id="SSF52540">
    <property type="entry name" value="P-loop containing nucleoside triphosphate hydrolases"/>
    <property type="match status" value="1"/>
</dbReference>
<dbReference type="Pfam" id="PF09820">
    <property type="entry name" value="AAA-ATPase_like"/>
    <property type="match status" value="1"/>
</dbReference>
<dbReference type="OrthoDB" id="9766673at2"/>
<name>A0A0M6WBG1_9FIRM</name>
<dbReference type="STRING" id="360807.ERS852392_01266"/>
<dbReference type="RefSeq" id="WP_055039040.1">
    <property type="nucleotide sequence ID" value="NZ_CVRS01000014.1"/>
</dbReference>
<evidence type="ECO:0000259" key="1">
    <source>
        <dbReference type="Pfam" id="PF09820"/>
    </source>
</evidence>
<protein>
    <recommendedName>
        <fullName evidence="1">AAA-ATPase-like domain-containing protein</fullName>
    </recommendedName>
</protein>
<evidence type="ECO:0000313" key="3">
    <source>
        <dbReference type="Proteomes" id="UP000049828"/>
    </source>
</evidence>
<dbReference type="PANTHER" id="PTHR34825">
    <property type="entry name" value="CONSERVED PROTEIN, WITH A WEAK D-GALACTARATE DEHYDRATASE/ALTRONATE HYDROLASE DOMAIN"/>
    <property type="match status" value="1"/>
</dbReference>
<organism evidence="2 3">
    <name type="scientific">Roseburia inulinivorans</name>
    <dbReference type="NCBI Taxonomy" id="360807"/>
    <lineage>
        <taxon>Bacteria</taxon>
        <taxon>Bacillati</taxon>
        <taxon>Bacillota</taxon>
        <taxon>Clostridia</taxon>
        <taxon>Lachnospirales</taxon>
        <taxon>Lachnospiraceae</taxon>
        <taxon>Roseburia</taxon>
    </lineage>
</organism>
<dbReference type="EMBL" id="CVRS01000014">
    <property type="protein sequence ID" value="CRL32465.1"/>
    <property type="molecule type" value="Genomic_DNA"/>
</dbReference>
<feature type="domain" description="AAA-ATPase-like" evidence="1">
    <location>
        <begin position="7"/>
        <end position="229"/>
    </location>
</feature>
<dbReference type="InterPro" id="IPR027417">
    <property type="entry name" value="P-loop_NTPase"/>
</dbReference>
<dbReference type="InterPro" id="IPR012547">
    <property type="entry name" value="PDDEXK_9"/>
</dbReference>
<dbReference type="InterPro" id="IPR018631">
    <property type="entry name" value="AAA-ATPase-like_dom"/>
</dbReference>
<sequence>MSVNVAIGVQDFSTLIENHYFYVDKTAFLKEWWDSGDSVTLITRPRRFGKTLTMSMTEQFFSMEYAGRSDLFEELEIWNDEKYRNLQGTYPVISLSFANIKEPTYELTQKKICDLIAQLYFKFDFITESNALIKEEVNLYKKIMNHMDYVDATLSLNYLSGFLYKYYGKKVIILLDEYDTPMQEAFVDGYWDELVTFTRSLFNSTFKTNPALERGIMTGITRVSKESIFSDLNNLKVVTTTSDEYATTFGFTEPEVFEALGKCGLDSEKSEVKRWYDGFIFGEYKDIYNPWSILNYLDSQQYTTYWANTSANSLVAKLVREGNRNIKSKFEKLLCGECIWSEIDEQIVYDQLNGNEQAVWSLLLASGYLKVLSYEKYKDIPEGTEPKYQLALTNLEVKLMFHRMIHDWFAMARPDYNDFIKAMFAGDVDAMNEYMNRVALQTFSYFDTGDRASGAEPERFYHGFVLGLLVDLQDRYYLKSNRESGFGRYDIMLEPKNPGKDNAVILEFKVRSTRKEKSLEETAQSAIAQIRERKYSEELKMKGITVNQIKEYGFAFEGKTVLIVD</sequence>
<accession>A0A0M6WBG1</accession>
<dbReference type="Proteomes" id="UP000049828">
    <property type="component" value="Unassembled WGS sequence"/>
</dbReference>
<reference evidence="3" key="1">
    <citation type="submission" date="2015-05" db="EMBL/GenBank/DDBJ databases">
        <authorList>
            <consortium name="Pathogen Informatics"/>
        </authorList>
    </citation>
    <scope>NUCLEOTIDE SEQUENCE [LARGE SCALE GENOMIC DNA]</scope>
    <source>
        <strain evidence="3">L1-83</strain>
    </source>
</reference>
<gene>
    <name evidence="2" type="ORF">RIL183_13111</name>
</gene>